<feature type="domain" description="Putative sensor" evidence="3">
    <location>
        <begin position="32"/>
        <end position="217"/>
    </location>
</feature>
<keyword evidence="2" id="KW-1133">Transmembrane helix</keyword>
<sequence>MMKPPETETKQPIPLPPAGPLGRYVSQTIYMLFITLPLSIIGFVLSVTLTALGFGLTPLLIGLPILKLSVHLSHALMMADARRVRMLLPEKYAAALPYQHAFGPFTYKDLFTSTAPYLPLSYWLVKLPAAVLQFAAAAVLPLSGIAALLSPVVYLVLKQYDIEIYQDDVVMDTIFPMLSPLERSYIGSGVGVVFILVGWGVLSRLTHVQANRTAILLQPQPHQQRQSAVQAPVVAAQEVPADMLYQAAATSTAQAAYSDNTTASADYSLDSLPFEPFDPNAPAPASASDRYDGSNDDLKAELEALRQQLHAKMYPQ</sequence>
<dbReference type="Proteomes" id="UP000609346">
    <property type="component" value="Unassembled WGS sequence"/>
</dbReference>
<keyword evidence="5" id="KW-1185">Reference proteome</keyword>
<evidence type="ECO:0000256" key="2">
    <source>
        <dbReference type="SAM" id="Phobius"/>
    </source>
</evidence>
<dbReference type="EMBL" id="JACXZA010000007">
    <property type="protein sequence ID" value="MBD3921839.1"/>
    <property type="molecule type" value="Genomic_DNA"/>
</dbReference>
<feature type="transmembrane region" description="Helical" evidence="2">
    <location>
        <begin position="130"/>
        <end position="157"/>
    </location>
</feature>
<evidence type="ECO:0000313" key="5">
    <source>
        <dbReference type="Proteomes" id="UP000609346"/>
    </source>
</evidence>
<feature type="transmembrane region" description="Helical" evidence="2">
    <location>
        <begin position="29"/>
        <end position="53"/>
    </location>
</feature>
<accession>A0ABR8N4S3</accession>
<dbReference type="InterPro" id="IPR025828">
    <property type="entry name" value="Put_sensor_dom"/>
</dbReference>
<protein>
    <submittedName>
        <fullName evidence="4">Sensor domain-containing protein</fullName>
    </submittedName>
</protein>
<keyword evidence="2" id="KW-0812">Transmembrane</keyword>
<dbReference type="RefSeq" id="WP_224753953.1">
    <property type="nucleotide sequence ID" value="NZ_JACXZA010000007.1"/>
</dbReference>
<reference evidence="4 5" key="1">
    <citation type="submission" date="2020-09" db="EMBL/GenBank/DDBJ databases">
        <title>Paenibacillus sp. strain PR3 16S rRNA gene Genome sequencing and assembly.</title>
        <authorList>
            <person name="Kim J."/>
        </authorList>
    </citation>
    <scope>NUCLEOTIDE SEQUENCE [LARGE SCALE GENOMIC DNA]</scope>
    <source>
        <strain evidence="4 5">PR3</strain>
    </source>
</reference>
<keyword evidence="2" id="KW-0472">Membrane</keyword>
<organism evidence="4 5">
    <name type="scientific">Paenibacillus terricola</name>
    <dbReference type="NCBI Taxonomy" id="2763503"/>
    <lineage>
        <taxon>Bacteria</taxon>
        <taxon>Bacillati</taxon>
        <taxon>Bacillota</taxon>
        <taxon>Bacilli</taxon>
        <taxon>Bacillales</taxon>
        <taxon>Paenibacillaceae</taxon>
        <taxon>Paenibacillus</taxon>
    </lineage>
</organism>
<name>A0ABR8N4S3_9BACL</name>
<proteinExistence type="predicted"/>
<feature type="compositionally biased region" description="Basic and acidic residues" evidence="1">
    <location>
        <begin position="289"/>
        <end position="299"/>
    </location>
</feature>
<gene>
    <name evidence="4" type="ORF">H8B09_23970</name>
</gene>
<evidence type="ECO:0000256" key="1">
    <source>
        <dbReference type="SAM" id="MobiDB-lite"/>
    </source>
</evidence>
<evidence type="ECO:0000313" key="4">
    <source>
        <dbReference type="EMBL" id="MBD3921839.1"/>
    </source>
</evidence>
<comment type="caution">
    <text evidence="4">The sequence shown here is derived from an EMBL/GenBank/DDBJ whole genome shotgun (WGS) entry which is preliminary data.</text>
</comment>
<dbReference type="Pfam" id="PF13796">
    <property type="entry name" value="Sensor"/>
    <property type="match status" value="1"/>
</dbReference>
<evidence type="ECO:0000259" key="3">
    <source>
        <dbReference type="Pfam" id="PF13796"/>
    </source>
</evidence>
<feature type="region of interest" description="Disordered" evidence="1">
    <location>
        <begin position="274"/>
        <end position="299"/>
    </location>
</feature>
<feature type="transmembrane region" description="Helical" evidence="2">
    <location>
        <begin position="59"/>
        <end position="79"/>
    </location>
</feature>
<feature type="transmembrane region" description="Helical" evidence="2">
    <location>
        <begin position="185"/>
        <end position="202"/>
    </location>
</feature>